<dbReference type="Proteomes" id="UP001141434">
    <property type="component" value="Unassembled WGS sequence"/>
</dbReference>
<gene>
    <name evidence="1" type="ORF">NUU61_007705</name>
</gene>
<dbReference type="OrthoDB" id="10059120at2759"/>
<dbReference type="InterPro" id="IPR038586">
    <property type="entry name" value="Tctex-1-like_sf"/>
</dbReference>
<dbReference type="CDD" id="cd21456">
    <property type="entry name" value="DLC-like_SpDlc1-like"/>
    <property type="match status" value="1"/>
</dbReference>
<dbReference type="GeneID" id="81397399"/>
<dbReference type="RefSeq" id="XP_056508523.1">
    <property type="nucleotide sequence ID" value="XM_056658230.1"/>
</dbReference>
<dbReference type="Gene3D" id="3.30.1140.40">
    <property type="entry name" value="Tctex-1"/>
    <property type="match status" value="1"/>
</dbReference>
<dbReference type="PANTHER" id="PTHR21255:SF4">
    <property type="entry name" value="DYNEIN LIGHT CHAIN TCTEX-TYPE"/>
    <property type="match status" value="1"/>
</dbReference>
<reference evidence="1" key="1">
    <citation type="submission" date="2022-11" db="EMBL/GenBank/DDBJ databases">
        <authorList>
            <person name="Petersen C."/>
        </authorList>
    </citation>
    <scope>NUCLEOTIDE SEQUENCE</scope>
    <source>
        <strain evidence="1">IBT 34128</strain>
    </source>
</reference>
<dbReference type="GO" id="GO:0005868">
    <property type="term" value="C:cytoplasmic dynein complex"/>
    <property type="evidence" value="ECO:0007669"/>
    <property type="project" value="TreeGrafter"/>
</dbReference>
<accession>A0A9W9JYL2</accession>
<dbReference type="AlphaFoldDB" id="A0A9W9JYL2"/>
<dbReference type="InterPro" id="IPR005334">
    <property type="entry name" value="Tctex-1-like"/>
</dbReference>
<dbReference type="Pfam" id="PF03645">
    <property type="entry name" value="Tctex-1"/>
    <property type="match status" value="1"/>
</dbReference>
<organism evidence="1 2">
    <name type="scientific">Penicillium alfredii</name>
    <dbReference type="NCBI Taxonomy" id="1506179"/>
    <lineage>
        <taxon>Eukaryota</taxon>
        <taxon>Fungi</taxon>
        <taxon>Dikarya</taxon>
        <taxon>Ascomycota</taxon>
        <taxon>Pezizomycotina</taxon>
        <taxon>Eurotiomycetes</taxon>
        <taxon>Eurotiomycetidae</taxon>
        <taxon>Eurotiales</taxon>
        <taxon>Aspergillaceae</taxon>
        <taxon>Penicillium</taxon>
    </lineage>
</organism>
<proteinExistence type="predicted"/>
<name>A0A9W9JYL2_9EURO</name>
<dbReference type="EMBL" id="JAPMSZ010000010">
    <property type="protein sequence ID" value="KAJ5086398.1"/>
    <property type="molecule type" value="Genomic_DNA"/>
</dbReference>
<protein>
    <submittedName>
        <fullName evidence="1">Dynein light chain (Tctex1)</fullName>
    </submittedName>
</protein>
<dbReference type="PANTHER" id="PTHR21255">
    <property type="entry name" value="T-COMPLEX-ASSOCIATED-TESTIS-EXPRESSED 1/ DYNEIN LIGHT CHAIN"/>
    <property type="match status" value="1"/>
</dbReference>
<dbReference type="GO" id="GO:0045505">
    <property type="term" value="F:dynein intermediate chain binding"/>
    <property type="evidence" value="ECO:0007669"/>
    <property type="project" value="TreeGrafter"/>
</dbReference>
<evidence type="ECO:0000313" key="1">
    <source>
        <dbReference type="EMBL" id="KAJ5086398.1"/>
    </source>
</evidence>
<evidence type="ECO:0000313" key="2">
    <source>
        <dbReference type="Proteomes" id="UP001141434"/>
    </source>
</evidence>
<sequence length="143" mass="15257">MAVEGTTPASPVPIEDLTKITTSACEDALKTAEGYEHDKVGQWNSQIINTILQALITATAPSDSSTPAPYRFTVNSTIVQQGHIDKDAAAEGTQGNAGKRGMHSASGAFWDVNRDGMWTFKYPGAEEKGLDIVVSVTWFAVTP</sequence>
<keyword evidence="2" id="KW-1185">Reference proteome</keyword>
<dbReference type="GO" id="GO:0007018">
    <property type="term" value="P:microtubule-based movement"/>
    <property type="evidence" value="ECO:0007669"/>
    <property type="project" value="TreeGrafter"/>
</dbReference>
<comment type="caution">
    <text evidence="1">The sequence shown here is derived from an EMBL/GenBank/DDBJ whole genome shotgun (WGS) entry which is preliminary data.</text>
</comment>
<reference evidence="1" key="2">
    <citation type="journal article" date="2023" name="IMA Fungus">
        <title>Comparative genomic study of the Penicillium genus elucidates a diverse pangenome and 15 lateral gene transfer events.</title>
        <authorList>
            <person name="Petersen C."/>
            <person name="Sorensen T."/>
            <person name="Nielsen M.R."/>
            <person name="Sondergaard T.E."/>
            <person name="Sorensen J.L."/>
            <person name="Fitzpatrick D.A."/>
            <person name="Frisvad J.C."/>
            <person name="Nielsen K.L."/>
        </authorList>
    </citation>
    <scope>NUCLEOTIDE SEQUENCE</scope>
    <source>
        <strain evidence="1">IBT 34128</strain>
    </source>
</reference>
<dbReference type="GO" id="GO:0005737">
    <property type="term" value="C:cytoplasm"/>
    <property type="evidence" value="ECO:0007669"/>
    <property type="project" value="TreeGrafter"/>
</dbReference>